<organism evidence="2 3">
    <name type="scientific">Terfezia boudieri ATCC MYA-4762</name>
    <dbReference type="NCBI Taxonomy" id="1051890"/>
    <lineage>
        <taxon>Eukaryota</taxon>
        <taxon>Fungi</taxon>
        <taxon>Dikarya</taxon>
        <taxon>Ascomycota</taxon>
        <taxon>Pezizomycotina</taxon>
        <taxon>Pezizomycetes</taxon>
        <taxon>Pezizales</taxon>
        <taxon>Pezizaceae</taxon>
        <taxon>Terfezia</taxon>
    </lineage>
</organism>
<proteinExistence type="predicted"/>
<dbReference type="AlphaFoldDB" id="A0A3N4LGT9"/>
<keyword evidence="3" id="KW-1185">Reference proteome</keyword>
<keyword evidence="1" id="KW-0812">Transmembrane</keyword>
<dbReference type="InParanoid" id="A0A3N4LGT9"/>
<dbReference type="EMBL" id="ML121554">
    <property type="protein sequence ID" value="RPB22087.1"/>
    <property type="molecule type" value="Genomic_DNA"/>
</dbReference>
<gene>
    <name evidence="2" type="ORF">L211DRAFT_348557</name>
</gene>
<evidence type="ECO:0000256" key="1">
    <source>
        <dbReference type="SAM" id="Phobius"/>
    </source>
</evidence>
<dbReference type="Proteomes" id="UP000267821">
    <property type="component" value="Unassembled WGS sequence"/>
</dbReference>
<accession>A0A3N4LGT9</accession>
<evidence type="ECO:0000313" key="3">
    <source>
        <dbReference type="Proteomes" id="UP000267821"/>
    </source>
</evidence>
<feature type="transmembrane region" description="Helical" evidence="1">
    <location>
        <begin position="52"/>
        <end position="73"/>
    </location>
</feature>
<protein>
    <submittedName>
        <fullName evidence="2">Uncharacterized protein</fullName>
    </submittedName>
</protein>
<feature type="transmembrane region" description="Helical" evidence="1">
    <location>
        <begin position="79"/>
        <end position="96"/>
    </location>
</feature>
<keyword evidence="1" id="KW-0472">Membrane</keyword>
<reference evidence="2 3" key="1">
    <citation type="journal article" date="2018" name="Nat. Ecol. Evol.">
        <title>Pezizomycetes genomes reveal the molecular basis of ectomycorrhizal truffle lifestyle.</title>
        <authorList>
            <person name="Murat C."/>
            <person name="Payen T."/>
            <person name="Noel B."/>
            <person name="Kuo A."/>
            <person name="Morin E."/>
            <person name="Chen J."/>
            <person name="Kohler A."/>
            <person name="Krizsan K."/>
            <person name="Balestrini R."/>
            <person name="Da Silva C."/>
            <person name="Montanini B."/>
            <person name="Hainaut M."/>
            <person name="Levati E."/>
            <person name="Barry K.W."/>
            <person name="Belfiori B."/>
            <person name="Cichocki N."/>
            <person name="Clum A."/>
            <person name="Dockter R.B."/>
            <person name="Fauchery L."/>
            <person name="Guy J."/>
            <person name="Iotti M."/>
            <person name="Le Tacon F."/>
            <person name="Lindquist E.A."/>
            <person name="Lipzen A."/>
            <person name="Malagnac F."/>
            <person name="Mello A."/>
            <person name="Molinier V."/>
            <person name="Miyauchi S."/>
            <person name="Poulain J."/>
            <person name="Riccioni C."/>
            <person name="Rubini A."/>
            <person name="Sitrit Y."/>
            <person name="Splivallo R."/>
            <person name="Traeger S."/>
            <person name="Wang M."/>
            <person name="Zifcakova L."/>
            <person name="Wipf D."/>
            <person name="Zambonelli A."/>
            <person name="Paolocci F."/>
            <person name="Nowrousian M."/>
            <person name="Ottonello S."/>
            <person name="Baldrian P."/>
            <person name="Spatafora J.W."/>
            <person name="Henrissat B."/>
            <person name="Nagy L.G."/>
            <person name="Aury J.M."/>
            <person name="Wincker P."/>
            <person name="Grigoriev I.V."/>
            <person name="Bonfante P."/>
            <person name="Martin F.M."/>
        </authorList>
    </citation>
    <scope>NUCLEOTIDE SEQUENCE [LARGE SCALE GENOMIC DNA]</scope>
    <source>
        <strain evidence="2 3">ATCC MYA-4762</strain>
    </source>
</reference>
<evidence type="ECO:0000313" key="2">
    <source>
        <dbReference type="EMBL" id="RPB22087.1"/>
    </source>
</evidence>
<name>A0A3N4LGT9_9PEZI</name>
<sequence>MVNGETTRTWGLGRGGGGGSGTVFEQYSSHRPVSGGGRGVSRGTSRGTFRSFFLSASASFLLASIFLSSFSFLFSSSTLPFFALIVLCTLACSSTVPTPIETARRASCSLTSLSSPSRPLRAPGLTSDACLQWRSTSITARAFPKSSLANT</sequence>
<keyword evidence="1" id="KW-1133">Transmembrane helix</keyword>